<dbReference type="PROSITE" id="PS51257">
    <property type="entry name" value="PROKAR_LIPOPROTEIN"/>
    <property type="match status" value="1"/>
</dbReference>
<gene>
    <name evidence="3" type="ORF">G0028_15670</name>
</gene>
<feature type="compositionally biased region" description="Low complexity" evidence="1">
    <location>
        <begin position="30"/>
        <end position="55"/>
    </location>
</feature>
<protein>
    <submittedName>
        <fullName evidence="3">Uncharacterized protein</fullName>
    </submittedName>
</protein>
<dbReference type="Proteomes" id="UP000593966">
    <property type="component" value="Chromosome"/>
</dbReference>
<evidence type="ECO:0000313" key="4">
    <source>
        <dbReference type="Proteomes" id="UP000593966"/>
    </source>
</evidence>
<keyword evidence="4" id="KW-1185">Reference proteome</keyword>
<sequence length="362" mass="39959">MKKLNKKIKLISTSVVISMALSACGGGSSNDGNSAATNPTHPTTPTNPTTPTTPTNIECVNGIPKNLKTTGSGFFSEEIFSLERESNLVFYSNTLHNGVIYQNLTHFLKNSPTSISTDYIDQYRLTPSKLDTSFKQTLTSSGFPLGYVISQNGNSTVLNQFSDECTIQAETQVKSHAIQIDISGKTVADLFKYYDYPNSGNAQRYISSNIVNFLKYHDKKLLNSLLLDQTKFPAGSKIGYIDQTILNAPNITFNDSNLTNYKTIEEFIANTKIPKGYVWKTDQFAGYQVAYPVSSSTGIGYPFTQNYTAVRLNGKIYSAAYFPAGDLIKMQMDPSEKNVDMSETYFNKTAMMTLANALNKVL</sequence>
<dbReference type="EMBL" id="CP048659">
    <property type="protein sequence ID" value="QOW47201.1"/>
    <property type="molecule type" value="Genomic_DNA"/>
</dbReference>
<organism evidence="3 4">
    <name type="scientific">Acinetobacter piscicola</name>
    <dbReference type="NCBI Taxonomy" id="2006115"/>
    <lineage>
        <taxon>Bacteria</taxon>
        <taxon>Pseudomonadati</taxon>
        <taxon>Pseudomonadota</taxon>
        <taxon>Gammaproteobacteria</taxon>
        <taxon>Moraxellales</taxon>
        <taxon>Moraxellaceae</taxon>
        <taxon>Acinetobacter</taxon>
    </lineage>
</organism>
<evidence type="ECO:0000313" key="3">
    <source>
        <dbReference type="EMBL" id="QOW47201.1"/>
    </source>
</evidence>
<feature type="chain" id="PRO_5032571051" evidence="2">
    <location>
        <begin position="26"/>
        <end position="362"/>
    </location>
</feature>
<accession>A0A7S6VYG7</accession>
<evidence type="ECO:0000256" key="1">
    <source>
        <dbReference type="SAM" id="MobiDB-lite"/>
    </source>
</evidence>
<dbReference type="AlphaFoldDB" id="A0A7S6VYG7"/>
<feature type="signal peptide" evidence="2">
    <location>
        <begin position="1"/>
        <end position="25"/>
    </location>
</feature>
<keyword evidence="2" id="KW-0732">Signal</keyword>
<proteinExistence type="predicted"/>
<reference evidence="3 4" key="1">
    <citation type="submission" date="2020-02" db="EMBL/GenBank/DDBJ databases">
        <title>Tigecycline-resistant Acinetobacter species from pigs and migratory birds.</title>
        <authorList>
            <person name="Chen C."/>
            <person name="Sun J."/>
            <person name="Liao X.-P."/>
            <person name="Liu Y.-H."/>
        </authorList>
    </citation>
    <scope>NUCLEOTIDE SEQUENCE [LARGE SCALE GENOMIC DNA]</scope>
    <source>
        <strain evidence="3 4">YH12207_T</strain>
    </source>
</reference>
<evidence type="ECO:0000256" key="2">
    <source>
        <dbReference type="SAM" id="SignalP"/>
    </source>
</evidence>
<feature type="region of interest" description="Disordered" evidence="1">
    <location>
        <begin position="28"/>
        <end position="55"/>
    </location>
</feature>
<name>A0A7S6VYG7_9GAMM</name>